<name>A0A841L1Y0_9SPHN</name>
<feature type="signal peptide" evidence="1">
    <location>
        <begin position="1"/>
        <end position="19"/>
    </location>
</feature>
<protein>
    <recommendedName>
        <fullName evidence="2">Ice-binding protein C-terminal domain-containing protein</fullName>
    </recommendedName>
</protein>
<dbReference type="AlphaFoldDB" id="A0A841L1Y0"/>
<dbReference type="Pfam" id="PF07589">
    <property type="entry name" value="PEP-CTERM"/>
    <property type="match status" value="1"/>
</dbReference>
<comment type="caution">
    <text evidence="3">The sequence shown here is derived from an EMBL/GenBank/DDBJ whole genome shotgun (WGS) entry which is preliminary data.</text>
</comment>
<dbReference type="RefSeq" id="WP_243452601.1">
    <property type="nucleotide sequence ID" value="NZ_JACIIV010000003.1"/>
</dbReference>
<sequence length="220" mass="22559">MLKKLPLAIAVTGMALVSAAPASALGVLWKPGVLATGLMNTAIIEDFEGLDPGDPYGGGFAIYGDSAPGFAARPAFGSTGNFLAVQRDNTSSITIAVPQTQVLSFVIGSLDSYNKVVLNFLNGTSRELNGLEIITGLAADSGASGSGDQSSPDTNGRVFYDTLGLTSIVSFTLTSIGQNAFEVDNISVAAPEPGTWGMMILTAGIAGASLRRRRNRAALA</sequence>
<organism evidence="3 4">
    <name type="scientific">Polymorphobacter multimanifer</name>
    <dbReference type="NCBI Taxonomy" id="1070431"/>
    <lineage>
        <taxon>Bacteria</taxon>
        <taxon>Pseudomonadati</taxon>
        <taxon>Pseudomonadota</taxon>
        <taxon>Alphaproteobacteria</taxon>
        <taxon>Sphingomonadales</taxon>
        <taxon>Sphingosinicellaceae</taxon>
        <taxon>Polymorphobacter</taxon>
    </lineage>
</organism>
<proteinExistence type="predicted"/>
<dbReference type="NCBIfam" id="TIGR02595">
    <property type="entry name" value="PEP_CTERM"/>
    <property type="match status" value="1"/>
</dbReference>
<evidence type="ECO:0000256" key="1">
    <source>
        <dbReference type="SAM" id="SignalP"/>
    </source>
</evidence>
<accession>A0A841L1Y0</accession>
<gene>
    <name evidence="3" type="ORF">FHS79_000584</name>
</gene>
<feature type="domain" description="Ice-binding protein C-terminal" evidence="2">
    <location>
        <begin position="189"/>
        <end position="213"/>
    </location>
</feature>
<evidence type="ECO:0000259" key="2">
    <source>
        <dbReference type="Pfam" id="PF07589"/>
    </source>
</evidence>
<reference evidence="3 4" key="1">
    <citation type="submission" date="2020-08" db="EMBL/GenBank/DDBJ databases">
        <title>Genomic Encyclopedia of Type Strains, Phase IV (KMG-IV): sequencing the most valuable type-strain genomes for metagenomic binning, comparative biology and taxonomic classification.</title>
        <authorList>
            <person name="Goeker M."/>
        </authorList>
    </citation>
    <scope>NUCLEOTIDE SEQUENCE [LARGE SCALE GENOMIC DNA]</scope>
    <source>
        <strain evidence="3 4">DSM 102189</strain>
    </source>
</reference>
<evidence type="ECO:0000313" key="3">
    <source>
        <dbReference type="EMBL" id="MBB6226430.1"/>
    </source>
</evidence>
<feature type="chain" id="PRO_5032598924" description="Ice-binding protein C-terminal domain-containing protein" evidence="1">
    <location>
        <begin position="20"/>
        <end position="220"/>
    </location>
</feature>
<keyword evidence="1" id="KW-0732">Signal</keyword>
<dbReference type="EMBL" id="JACIIV010000003">
    <property type="protein sequence ID" value="MBB6226430.1"/>
    <property type="molecule type" value="Genomic_DNA"/>
</dbReference>
<evidence type="ECO:0000313" key="4">
    <source>
        <dbReference type="Proteomes" id="UP000538147"/>
    </source>
</evidence>
<keyword evidence="4" id="KW-1185">Reference proteome</keyword>
<dbReference type="Proteomes" id="UP000538147">
    <property type="component" value="Unassembled WGS sequence"/>
</dbReference>
<dbReference type="InterPro" id="IPR013424">
    <property type="entry name" value="Ice-binding_C"/>
</dbReference>